<feature type="compositionally biased region" description="Polar residues" evidence="1">
    <location>
        <begin position="486"/>
        <end position="495"/>
    </location>
</feature>
<dbReference type="AlphaFoldDB" id="A0AAV4JV48"/>
<feature type="compositionally biased region" description="Basic and acidic residues" evidence="1">
    <location>
        <begin position="244"/>
        <end position="259"/>
    </location>
</feature>
<feature type="signal peptide" evidence="2">
    <location>
        <begin position="1"/>
        <end position="23"/>
    </location>
</feature>
<protein>
    <submittedName>
        <fullName evidence="3">Nucleoporin NSP1</fullName>
    </submittedName>
</protein>
<feature type="compositionally biased region" description="Basic and acidic residues" evidence="1">
    <location>
        <begin position="104"/>
        <end position="120"/>
    </location>
</feature>
<sequence>MAHTSIVILCGALLTIQCHGVYGASEQTIASKTAGIAQSRSDDTTTDFADESIGTGKDTDAAISDDTSKPSVADGVTDASKTEDNTSKPSDADGATDALNTEDDTSKQSGRDGTEDDTSKPSDAGGVTGAPKTEDDTSKPSDADGVTDASKTEDDTSKPSDADGATDALNTEDETSKPSDPDGLDDDKGVTAQPGDDKNVTAQPSDDVGHSIGVKPGDDGKYDATKSGDSHEPSKAENPTGANRPRDEEKDGGEPDKITEASQRYTIKNDDISVKVDSEIKIERTDFNIEKLRESKSAEFLREKERYEKKLTKVYSKFPNVEKVTVNSFSEGSLIVRYTVVYALVSGVSKERLTGEVIKNMSQSLIDSLTTEFDNINTKHLENAQNKIRNQLVATVKNPCLVDDVCHRRTEVCSVKDEGSVTCTHKCVAQNPGCQNEGKCVIQGGKPVCRTSLNINAEHHKTSDDDSRKQDASYHNNIYDQLEEGSLNSKESPSEPQVECTGL</sequence>
<dbReference type="Proteomes" id="UP000762676">
    <property type="component" value="Unassembled WGS sequence"/>
</dbReference>
<evidence type="ECO:0000313" key="3">
    <source>
        <dbReference type="EMBL" id="GFS26669.1"/>
    </source>
</evidence>
<feature type="chain" id="PRO_5043775012" evidence="2">
    <location>
        <begin position="24"/>
        <end position="503"/>
    </location>
</feature>
<gene>
    <name evidence="3" type="ORF">ElyMa_001726300</name>
</gene>
<organism evidence="3 4">
    <name type="scientific">Elysia marginata</name>
    <dbReference type="NCBI Taxonomy" id="1093978"/>
    <lineage>
        <taxon>Eukaryota</taxon>
        <taxon>Metazoa</taxon>
        <taxon>Spiralia</taxon>
        <taxon>Lophotrochozoa</taxon>
        <taxon>Mollusca</taxon>
        <taxon>Gastropoda</taxon>
        <taxon>Heterobranchia</taxon>
        <taxon>Euthyneura</taxon>
        <taxon>Panpulmonata</taxon>
        <taxon>Sacoglossa</taxon>
        <taxon>Placobranchoidea</taxon>
        <taxon>Plakobranchidae</taxon>
        <taxon>Elysia</taxon>
    </lineage>
</organism>
<keyword evidence="2" id="KW-0732">Signal</keyword>
<feature type="region of interest" description="Disordered" evidence="1">
    <location>
        <begin position="459"/>
        <end position="503"/>
    </location>
</feature>
<keyword evidence="4" id="KW-1185">Reference proteome</keyword>
<feature type="region of interest" description="Disordered" evidence="1">
    <location>
        <begin position="34"/>
        <end position="265"/>
    </location>
</feature>
<evidence type="ECO:0000256" key="2">
    <source>
        <dbReference type="SAM" id="SignalP"/>
    </source>
</evidence>
<reference evidence="3 4" key="1">
    <citation type="journal article" date="2021" name="Elife">
        <title>Chloroplast acquisition without the gene transfer in kleptoplastic sea slugs, Plakobranchus ocellatus.</title>
        <authorList>
            <person name="Maeda T."/>
            <person name="Takahashi S."/>
            <person name="Yoshida T."/>
            <person name="Shimamura S."/>
            <person name="Takaki Y."/>
            <person name="Nagai Y."/>
            <person name="Toyoda A."/>
            <person name="Suzuki Y."/>
            <person name="Arimoto A."/>
            <person name="Ishii H."/>
            <person name="Satoh N."/>
            <person name="Nishiyama T."/>
            <person name="Hasebe M."/>
            <person name="Maruyama T."/>
            <person name="Minagawa J."/>
            <person name="Obokata J."/>
            <person name="Shigenobu S."/>
        </authorList>
    </citation>
    <scope>NUCLEOTIDE SEQUENCE [LARGE SCALE GENOMIC DNA]</scope>
</reference>
<feature type="compositionally biased region" description="Basic and acidic residues" evidence="1">
    <location>
        <begin position="150"/>
        <end position="161"/>
    </location>
</feature>
<evidence type="ECO:0000313" key="4">
    <source>
        <dbReference type="Proteomes" id="UP000762676"/>
    </source>
</evidence>
<feature type="compositionally biased region" description="Basic and acidic residues" evidence="1">
    <location>
        <begin position="459"/>
        <end position="472"/>
    </location>
</feature>
<feature type="compositionally biased region" description="Basic and acidic residues" evidence="1">
    <location>
        <begin position="132"/>
        <end position="142"/>
    </location>
</feature>
<name>A0AAV4JV48_9GAST</name>
<comment type="caution">
    <text evidence="3">The sequence shown here is derived from an EMBL/GenBank/DDBJ whole genome shotgun (WGS) entry which is preliminary data.</text>
</comment>
<proteinExistence type="predicted"/>
<dbReference type="EMBL" id="BMAT01003491">
    <property type="protein sequence ID" value="GFS26669.1"/>
    <property type="molecule type" value="Genomic_DNA"/>
</dbReference>
<feature type="compositionally biased region" description="Basic and acidic residues" evidence="1">
    <location>
        <begin position="216"/>
        <end position="235"/>
    </location>
</feature>
<accession>A0AAV4JV48</accession>
<evidence type="ECO:0000256" key="1">
    <source>
        <dbReference type="SAM" id="MobiDB-lite"/>
    </source>
</evidence>